<feature type="non-terminal residue" evidence="1">
    <location>
        <position position="1"/>
    </location>
</feature>
<organism evidence="1 2">
    <name type="scientific">Komagataeibacter melaceti</name>
    <dbReference type="NCBI Taxonomy" id="2766577"/>
    <lineage>
        <taxon>Bacteria</taxon>
        <taxon>Pseudomonadati</taxon>
        <taxon>Pseudomonadota</taxon>
        <taxon>Alphaproteobacteria</taxon>
        <taxon>Acetobacterales</taxon>
        <taxon>Acetobacteraceae</taxon>
        <taxon>Komagataeibacter</taxon>
    </lineage>
</organism>
<evidence type="ECO:0000313" key="1">
    <source>
        <dbReference type="EMBL" id="RFD19409.1"/>
    </source>
</evidence>
<evidence type="ECO:0000313" key="2">
    <source>
        <dbReference type="Proteomes" id="UP000262371"/>
    </source>
</evidence>
<dbReference type="AlphaFoldDB" id="A0A371YYZ6"/>
<gene>
    <name evidence="1" type="ORF">DY926_11390</name>
</gene>
<proteinExistence type="predicted"/>
<sequence length="69" mass="7482">GWAVGALVPTDLVGCRAWSRSGAAYPGRVIPVVSSSEKAREQWATRRLSDEVHRNPCCPSGMVRIAFPD</sequence>
<protein>
    <submittedName>
        <fullName evidence="1">Uncharacterized protein</fullName>
    </submittedName>
</protein>
<comment type="caution">
    <text evidence="1">The sequence shown here is derived from an EMBL/GenBank/DDBJ whole genome shotgun (WGS) entry which is preliminary data.</text>
</comment>
<name>A0A371YYZ6_9PROT</name>
<accession>A0A371YYZ6</accession>
<dbReference type="EMBL" id="QUWV01000097">
    <property type="protein sequence ID" value="RFD19409.1"/>
    <property type="molecule type" value="Genomic_DNA"/>
</dbReference>
<reference evidence="1 2" key="1">
    <citation type="submission" date="2018-08" db="EMBL/GenBank/DDBJ databases">
        <title>Komagataeibacter sp. AV 382.</title>
        <authorList>
            <person name="Skraban J."/>
            <person name="Trcek J."/>
        </authorList>
    </citation>
    <scope>NUCLEOTIDE SEQUENCE [LARGE SCALE GENOMIC DNA]</scope>
    <source>
        <strain evidence="1 2">AV 382</strain>
    </source>
</reference>
<dbReference type="Proteomes" id="UP000262371">
    <property type="component" value="Unassembled WGS sequence"/>
</dbReference>
<keyword evidence="2" id="KW-1185">Reference proteome</keyword>